<evidence type="ECO:0000256" key="1">
    <source>
        <dbReference type="SAM" id="MobiDB-lite"/>
    </source>
</evidence>
<feature type="domain" description="Non-reducing end beta-L-arabinofuranosidase-like GH127 C-terminal" evidence="4">
    <location>
        <begin position="518"/>
        <end position="638"/>
    </location>
</feature>
<dbReference type="InterPro" id="IPR012878">
    <property type="entry name" value="Beta-AFase-like_GH127_cat"/>
</dbReference>
<dbReference type="InterPro" id="IPR049174">
    <property type="entry name" value="Beta-AFase-like"/>
</dbReference>
<dbReference type="RefSeq" id="WP_416346015.1">
    <property type="nucleotide sequence ID" value="NZ_JALQCY010000009.1"/>
</dbReference>
<dbReference type="GO" id="GO:0016787">
    <property type="term" value="F:hydrolase activity"/>
    <property type="evidence" value="ECO:0007669"/>
    <property type="project" value="UniProtKB-KW"/>
</dbReference>
<evidence type="ECO:0000259" key="3">
    <source>
        <dbReference type="Pfam" id="PF20736"/>
    </source>
</evidence>
<comment type="caution">
    <text evidence="5">The sequence shown here is derived from an EMBL/GenBank/DDBJ whole genome shotgun (WGS) entry which is preliminary data.</text>
</comment>
<dbReference type="InterPro" id="IPR049049">
    <property type="entry name" value="Beta-AFase-like_GH127_C"/>
</dbReference>
<dbReference type="Pfam" id="PF20736">
    <property type="entry name" value="Glyco_hydro127M"/>
    <property type="match status" value="1"/>
</dbReference>
<evidence type="ECO:0000313" key="6">
    <source>
        <dbReference type="Proteomes" id="UP001651050"/>
    </source>
</evidence>
<dbReference type="Pfam" id="PF07944">
    <property type="entry name" value="Beta-AFase-like_GH127_cat"/>
    <property type="match status" value="1"/>
</dbReference>
<feature type="domain" description="Non-reducing end beta-L-arabinofuranosidase-like GH127 catalytic" evidence="2">
    <location>
        <begin position="36"/>
        <end position="417"/>
    </location>
</feature>
<feature type="domain" description="Non-reducing end beta-L-arabinofuranosidase-like GH127 middle" evidence="3">
    <location>
        <begin position="428"/>
        <end position="515"/>
    </location>
</feature>
<dbReference type="SUPFAM" id="SSF48208">
    <property type="entry name" value="Six-hairpin glycosidases"/>
    <property type="match status" value="1"/>
</dbReference>
<feature type="region of interest" description="Disordered" evidence="1">
    <location>
        <begin position="1"/>
        <end position="26"/>
    </location>
</feature>
<evidence type="ECO:0000259" key="4">
    <source>
        <dbReference type="Pfam" id="PF20737"/>
    </source>
</evidence>
<gene>
    <name evidence="5" type="ORF">M1843_20650</name>
</gene>
<dbReference type="Proteomes" id="UP001651050">
    <property type="component" value="Unassembled WGS sequence"/>
</dbReference>
<dbReference type="EMBL" id="JALQCY010000009">
    <property type="protein sequence ID" value="MCK9796160.1"/>
    <property type="molecule type" value="Genomic_DNA"/>
</dbReference>
<dbReference type="Pfam" id="PF20737">
    <property type="entry name" value="Glyco_hydro127C"/>
    <property type="match status" value="1"/>
</dbReference>
<proteinExistence type="predicted"/>
<evidence type="ECO:0000313" key="5">
    <source>
        <dbReference type="EMBL" id="MCK9796160.1"/>
    </source>
</evidence>
<dbReference type="InterPro" id="IPR008928">
    <property type="entry name" value="6-hairpin_glycosidase_sf"/>
</dbReference>
<reference evidence="5 6" key="1">
    <citation type="submission" date="2022-02" db="EMBL/GenBank/DDBJ databases">
        <title>The car tank lid bacteriome: a reservoir of bacteria with potential in bioremediation of fuel.</title>
        <authorList>
            <person name="Vidal-Verdu A."/>
            <person name="Gomez-Martinez D."/>
            <person name="Latorre-Perez A."/>
            <person name="Pereto J."/>
            <person name="Porcar M."/>
        </authorList>
    </citation>
    <scope>NUCLEOTIDE SEQUENCE [LARGE SCALE GENOMIC DNA]</scope>
    <source>
        <strain evidence="5 6">4D.3</strain>
    </source>
</reference>
<dbReference type="PANTHER" id="PTHR43465">
    <property type="entry name" value="DUF1680 DOMAIN PROTEIN (AFU_ORTHOLOGUE AFUA_1G08910)"/>
    <property type="match status" value="1"/>
</dbReference>
<protein>
    <submittedName>
        <fullName evidence="5">Glycoside hydrolase family 127 protein</fullName>
    </submittedName>
</protein>
<accession>A0ABT0J9J0</accession>
<dbReference type="InterPro" id="IPR049046">
    <property type="entry name" value="Beta-AFase-like_GH127_middle"/>
</dbReference>
<sequence>MTTTTFRTARGPAEPTGSAITTLRPLPPGSAAVDGGLWGHRLRVNREASVPEGLGHLRDYGNLRNLEIAAGLADGEATGPIFADSDVHKWLEAAAWEYGREPDEALLADILEVTRAVAGAQAPDGYLDSVPQLRGVPRYSDLPWSHEHYCAGHLFQAAVAQSRATGRRELLDVAVRLADHLVETFGDGGGRLREVDGHPVVESALVELYRETGTEAYLDLARWFVEARGTGIIESHGKQPTYFSDRVRVREATTVEGHAVRAVYLGAGATDVAVETGDRELLAALERQYAAMVDGKQYLTGGLGSRWDGESFGDAHELPSDRAYAETCAAIGAVQWAWRLLLATGDARYADQIERMLLNGFLSGLSLAGTEYFYVNPLQVRTGAHAEEERNPAAGRRPWFGCACCPPNIMRTLSSLEGYLATVTEDALQVHQYAPGTIAADLPGGALRVRVETAYPYDGRVTLHVEEAPAGAGLALRVPAWAEGATLDGAPVAAGGYAPVGRALAAGDAVVLELPTEPRLTAADPRVDDARGCVAIERGPLVYALEQADQEPGAVVDDVRIDVSAALGDEDRPDLLGGTVVVTATGTVQPRPDAAAGDGPYRPATTPVPAAAGTVTLRAVPYHLWANRGPQAMRVWIPVA</sequence>
<feature type="region of interest" description="Disordered" evidence="1">
    <location>
        <begin position="589"/>
        <end position="608"/>
    </location>
</feature>
<dbReference type="PANTHER" id="PTHR43465:SF2">
    <property type="entry name" value="DUF1680 DOMAIN PROTEIN (AFU_ORTHOLOGUE AFUA_1G08910)"/>
    <property type="match status" value="1"/>
</dbReference>
<keyword evidence="6" id="KW-1185">Reference proteome</keyword>
<evidence type="ECO:0000259" key="2">
    <source>
        <dbReference type="Pfam" id="PF07944"/>
    </source>
</evidence>
<organism evidence="5 6">
    <name type="scientific">Isoptericola peretonis</name>
    <dbReference type="NCBI Taxonomy" id="2918523"/>
    <lineage>
        <taxon>Bacteria</taxon>
        <taxon>Bacillati</taxon>
        <taxon>Actinomycetota</taxon>
        <taxon>Actinomycetes</taxon>
        <taxon>Micrococcales</taxon>
        <taxon>Promicromonosporaceae</taxon>
        <taxon>Isoptericola</taxon>
    </lineage>
</organism>
<name>A0ABT0J9J0_9MICO</name>
<keyword evidence="5" id="KW-0378">Hydrolase</keyword>